<dbReference type="EMBL" id="CP034463">
    <property type="protein sequence ID" value="AZP14858.1"/>
    <property type="molecule type" value="Genomic_DNA"/>
</dbReference>
<dbReference type="Pfam" id="PF00550">
    <property type="entry name" value="PP-binding"/>
    <property type="match status" value="1"/>
</dbReference>
<dbReference type="GO" id="GO:0044550">
    <property type="term" value="P:secondary metabolite biosynthetic process"/>
    <property type="evidence" value="ECO:0007669"/>
    <property type="project" value="TreeGrafter"/>
</dbReference>
<evidence type="ECO:0000313" key="5">
    <source>
        <dbReference type="EMBL" id="AZP14858.1"/>
    </source>
</evidence>
<dbReference type="Proteomes" id="UP000280197">
    <property type="component" value="Chromosome"/>
</dbReference>
<evidence type="ECO:0000256" key="1">
    <source>
        <dbReference type="ARBA" id="ARBA00022450"/>
    </source>
</evidence>
<feature type="domain" description="Carrier" evidence="4">
    <location>
        <begin position="67"/>
        <end position="142"/>
    </location>
</feature>
<proteinExistence type="predicted"/>
<dbReference type="KEGG" id="saqu:EJC51_01005"/>
<sequence length="184" mass="19890">MDVGGDKAITSRRPGLLSRAAASLRQPYPQETATRRARGPSDLTNDQLRPTSKKVGPVSAQPIPPADGVTDTERVLAVIWSEVLQVPDVGVEQNFFDLGGHSVLLHMVHDRIVARLGMNPPLIELFQYPTVRGLAAYLDGNAPGAELSVGRGEALRTDGRARLAGRRDGRIHRPTLFGEGDDNE</sequence>
<dbReference type="PANTHER" id="PTHR45527:SF1">
    <property type="entry name" value="FATTY ACID SYNTHASE"/>
    <property type="match status" value="1"/>
</dbReference>
<keyword evidence="1" id="KW-0596">Phosphopantetheine</keyword>
<name>A0A3Q9BUR1_9ACTN</name>
<feature type="region of interest" description="Disordered" evidence="3">
    <location>
        <begin position="1"/>
        <end position="67"/>
    </location>
</feature>
<evidence type="ECO:0000256" key="3">
    <source>
        <dbReference type="SAM" id="MobiDB-lite"/>
    </source>
</evidence>
<dbReference type="SMART" id="SM00823">
    <property type="entry name" value="PKS_PP"/>
    <property type="match status" value="1"/>
</dbReference>
<dbReference type="Gene3D" id="3.40.50.1820">
    <property type="entry name" value="alpha/beta hydrolase"/>
    <property type="match status" value="1"/>
</dbReference>
<evidence type="ECO:0000259" key="4">
    <source>
        <dbReference type="PROSITE" id="PS50075"/>
    </source>
</evidence>
<reference evidence="5 6" key="1">
    <citation type="submission" date="2018-12" db="EMBL/GenBank/DDBJ databases">
        <authorList>
            <person name="Li K."/>
        </authorList>
    </citation>
    <scope>NUCLEOTIDE SEQUENCE [LARGE SCALE GENOMIC DNA]</scope>
    <source>
        <strain evidence="6">CR22</strain>
    </source>
</reference>
<dbReference type="InterPro" id="IPR020806">
    <property type="entry name" value="PKS_PP-bd"/>
</dbReference>
<dbReference type="GO" id="GO:0031177">
    <property type="term" value="F:phosphopantetheine binding"/>
    <property type="evidence" value="ECO:0007669"/>
    <property type="project" value="InterPro"/>
</dbReference>
<dbReference type="PROSITE" id="PS50075">
    <property type="entry name" value="CARRIER"/>
    <property type="match status" value="1"/>
</dbReference>
<evidence type="ECO:0000313" key="6">
    <source>
        <dbReference type="Proteomes" id="UP000280197"/>
    </source>
</evidence>
<dbReference type="SUPFAM" id="SSF47336">
    <property type="entry name" value="ACP-like"/>
    <property type="match status" value="1"/>
</dbReference>
<keyword evidence="2" id="KW-0597">Phosphoprotein</keyword>
<dbReference type="GO" id="GO:0005737">
    <property type="term" value="C:cytoplasm"/>
    <property type="evidence" value="ECO:0007669"/>
    <property type="project" value="TreeGrafter"/>
</dbReference>
<protein>
    <recommendedName>
        <fullName evidence="4">Carrier domain-containing protein</fullName>
    </recommendedName>
</protein>
<dbReference type="InterPro" id="IPR029058">
    <property type="entry name" value="AB_hydrolase_fold"/>
</dbReference>
<dbReference type="InterPro" id="IPR036736">
    <property type="entry name" value="ACP-like_sf"/>
</dbReference>
<accession>A0A3Q9BUR1</accession>
<organism evidence="5 6">
    <name type="scientific">Streptomyces aquilus</name>
    <dbReference type="NCBI Taxonomy" id="2548456"/>
    <lineage>
        <taxon>Bacteria</taxon>
        <taxon>Bacillati</taxon>
        <taxon>Actinomycetota</taxon>
        <taxon>Actinomycetes</taxon>
        <taxon>Kitasatosporales</taxon>
        <taxon>Streptomycetaceae</taxon>
        <taxon>Streptomyces</taxon>
    </lineage>
</organism>
<dbReference type="GO" id="GO:0043041">
    <property type="term" value="P:amino acid activation for nonribosomal peptide biosynthetic process"/>
    <property type="evidence" value="ECO:0007669"/>
    <property type="project" value="TreeGrafter"/>
</dbReference>
<keyword evidence="6" id="KW-1185">Reference proteome</keyword>
<dbReference type="PANTHER" id="PTHR45527">
    <property type="entry name" value="NONRIBOSOMAL PEPTIDE SYNTHETASE"/>
    <property type="match status" value="1"/>
</dbReference>
<gene>
    <name evidence="5" type="ORF">EJC51_01005</name>
</gene>
<dbReference type="GO" id="GO:0017000">
    <property type="term" value="P:antibiotic biosynthetic process"/>
    <property type="evidence" value="ECO:0007669"/>
    <property type="project" value="UniProtKB-ARBA"/>
</dbReference>
<evidence type="ECO:0000256" key="2">
    <source>
        <dbReference type="ARBA" id="ARBA00022553"/>
    </source>
</evidence>
<dbReference type="InterPro" id="IPR009081">
    <property type="entry name" value="PP-bd_ACP"/>
</dbReference>
<dbReference type="AlphaFoldDB" id="A0A3Q9BUR1"/>